<sequence>MQHQKPSPFRNIVLRAIAKPDFTFHFDEIDSYWTTCATSRISCVRDTLEHVGDGRIEPFIFALLVDRWPGQPVQLLKQVCTVLVSNVVFSAILMGVGACNVKICNTAEAKVVANNLEAYVAAYARQFGTRRLKTWVFRAFGPLVDSIRAPCIAAFRQRPDAILNPNPIADIGATLANLGLNAVEDREGPLKRKSEEEDSGNAAKRARLQLGDVTNTQGWREPRPAQSQQQKKRTKHRSQASKSRPVQSSRPSASLVPVSQHRAPPPQLVSAFSFTPAQPNSSGQLAFLVPASQHRDYSPWAPLPKPHPAVAAFSFSPVQMPWWTASRLFASVMKDVGVHVPNMRK</sequence>
<dbReference type="Proteomes" id="UP001221142">
    <property type="component" value="Unassembled WGS sequence"/>
</dbReference>
<feature type="region of interest" description="Disordered" evidence="1">
    <location>
        <begin position="186"/>
        <end position="263"/>
    </location>
</feature>
<dbReference type="Gene3D" id="1.10.1520.10">
    <property type="entry name" value="Ribonuclease III domain"/>
    <property type="match status" value="1"/>
</dbReference>
<gene>
    <name evidence="2" type="ORF">FB45DRAFT_948084</name>
</gene>
<dbReference type="SUPFAM" id="SSF69065">
    <property type="entry name" value="RNase III domain-like"/>
    <property type="match status" value="1"/>
</dbReference>
<protein>
    <recommendedName>
        <fullName evidence="4">RNase III domain-containing protein</fullName>
    </recommendedName>
</protein>
<comment type="caution">
    <text evidence="2">The sequence shown here is derived from an EMBL/GenBank/DDBJ whole genome shotgun (WGS) entry which is preliminary data.</text>
</comment>
<dbReference type="EMBL" id="JARKIF010000050">
    <property type="protein sequence ID" value="KAJ7607332.1"/>
    <property type="molecule type" value="Genomic_DNA"/>
</dbReference>
<organism evidence="2 3">
    <name type="scientific">Roridomyces roridus</name>
    <dbReference type="NCBI Taxonomy" id="1738132"/>
    <lineage>
        <taxon>Eukaryota</taxon>
        <taxon>Fungi</taxon>
        <taxon>Dikarya</taxon>
        <taxon>Basidiomycota</taxon>
        <taxon>Agaricomycotina</taxon>
        <taxon>Agaricomycetes</taxon>
        <taxon>Agaricomycetidae</taxon>
        <taxon>Agaricales</taxon>
        <taxon>Marasmiineae</taxon>
        <taxon>Mycenaceae</taxon>
        <taxon>Roridomyces</taxon>
    </lineage>
</organism>
<evidence type="ECO:0000313" key="3">
    <source>
        <dbReference type="Proteomes" id="UP001221142"/>
    </source>
</evidence>
<keyword evidence="3" id="KW-1185">Reference proteome</keyword>
<dbReference type="GO" id="GO:0004525">
    <property type="term" value="F:ribonuclease III activity"/>
    <property type="evidence" value="ECO:0007669"/>
    <property type="project" value="InterPro"/>
</dbReference>
<feature type="compositionally biased region" description="Basic and acidic residues" evidence="1">
    <location>
        <begin position="186"/>
        <end position="195"/>
    </location>
</feature>
<reference evidence="2" key="1">
    <citation type="submission" date="2023-03" db="EMBL/GenBank/DDBJ databases">
        <title>Massive genome expansion in bonnet fungi (Mycena s.s.) driven by repeated elements and novel gene families across ecological guilds.</title>
        <authorList>
            <consortium name="Lawrence Berkeley National Laboratory"/>
            <person name="Harder C.B."/>
            <person name="Miyauchi S."/>
            <person name="Viragh M."/>
            <person name="Kuo A."/>
            <person name="Thoen E."/>
            <person name="Andreopoulos B."/>
            <person name="Lu D."/>
            <person name="Skrede I."/>
            <person name="Drula E."/>
            <person name="Henrissat B."/>
            <person name="Morin E."/>
            <person name="Kohler A."/>
            <person name="Barry K."/>
            <person name="LaButti K."/>
            <person name="Morin E."/>
            <person name="Salamov A."/>
            <person name="Lipzen A."/>
            <person name="Mereny Z."/>
            <person name="Hegedus B."/>
            <person name="Baldrian P."/>
            <person name="Stursova M."/>
            <person name="Weitz H."/>
            <person name="Taylor A."/>
            <person name="Grigoriev I.V."/>
            <person name="Nagy L.G."/>
            <person name="Martin F."/>
            <person name="Kauserud H."/>
        </authorList>
    </citation>
    <scope>NUCLEOTIDE SEQUENCE</scope>
    <source>
        <strain evidence="2">9284</strain>
    </source>
</reference>
<feature type="compositionally biased region" description="Polar residues" evidence="1">
    <location>
        <begin position="240"/>
        <end position="252"/>
    </location>
</feature>
<feature type="compositionally biased region" description="Basic residues" evidence="1">
    <location>
        <begin position="230"/>
        <end position="239"/>
    </location>
</feature>
<dbReference type="GO" id="GO:0006396">
    <property type="term" value="P:RNA processing"/>
    <property type="evidence" value="ECO:0007669"/>
    <property type="project" value="InterPro"/>
</dbReference>
<dbReference type="InterPro" id="IPR036389">
    <property type="entry name" value="RNase_III_sf"/>
</dbReference>
<proteinExistence type="predicted"/>
<evidence type="ECO:0000313" key="2">
    <source>
        <dbReference type="EMBL" id="KAJ7607332.1"/>
    </source>
</evidence>
<dbReference type="AlphaFoldDB" id="A0AAD7F7M9"/>
<name>A0AAD7F7M9_9AGAR</name>
<evidence type="ECO:0008006" key="4">
    <source>
        <dbReference type="Google" id="ProtNLM"/>
    </source>
</evidence>
<accession>A0AAD7F7M9</accession>
<evidence type="ECO:0000256" key="1">
    <source>
        <dbReference type="SAM" id="MobiDB-lite"/>
    </source>
</evidence>